<dbReference type="EMBL" id="CADCSU010000043">
    <property type="protein sequence ID" value="CAA9195608.1"/>
    <property type="molecule type" value="Genomic_DNA"/>
</dbReference>
<accession>A0A6J4G944</accession>
<dbReference type="GO" id="GO:0032993">
    <property type="term" value="C:protein-DNA complex"/>
    <property type="evidence" value="ECO:0007669"/>
    <property type="project" value="TreeGrafter"/>
</dbReference>
<keyword evidence="4 7" id="KW-0238">DNA-binding</keyword>
<sequence>MQQVLLFNYFYSNKFDYYSHMNKVLLVEDDPRVASFITRGLEEHLYEVKTITKGFDAIKEVMENEYNIIILDIMLPDITGFEVCEVLRSRKIIVPILILSALDTPHEKVKGLQAGADDYLAKPFLFEELLARINAQLRRAEFSTGILDFQSYAGVEINMKEQSATRDGKELNLSSRELKLLIFFMKNREKALSRIAIAQAVWNIDFDTTSNTVDVYINYLRNKIDKNFPTPLIHTIKGTGYMLKQKSYES</sequence>
<dbReference type="SMART" id="SM00448">
    <property type="entry name" value="REC"/>
    <property type="match status" value="1"/>
</dbReference>
<feature type="domain" description="Response regulatory" evidence="8">
    <location>
        <begin position="23"/>
        <end position="137"/>
    </location>
</feature>
<dbReference type="InterPro" id="IPR001867">
    <property type="entry name" value="OmpR/PhoB-type_DNA-bd"/>
</dbReference>
<dbReference type="CDD" id="cd00383">
    <property type="entry name" value="trans_reg_C"/>
    <property type="match status" value="1"/>
</dbReference>
<protein>
    <submittedName>
        <fullName evidence="10">Transcriptional regulatory protein CusR</fullName>
    </submittedName>
</protein>
<dbReference type="GO" id="GO:0000156">
    <property type="term" value="F:phosphorelay response regulator activity"/>
    <property type="evidence" value="ECO:0007669"/>
    <property type="project" value="TreeGrafter"/>
</dbReference>
<dbReference type="GO" id="GO:0005829">
    <property type="term" value="C:cytosol"/>
    <property type="evidence" value="ECO:0007669"/>
    <property type="project" value="TreeGrafter"/>
</dbReference>
<evidence type="ECO:0000256" key="5">
    <source>
        <dbReference type="ARBA" id="ARBA00023163"/>
    </source>
</evidence>
<dbReference type="Gene3D" id="3.40.50.2300">
    <property type="match status" value="1"/>
</dbReference>
<evidence type="ECO:0000256" key="2">
    <source>
        <dbReference type="ARBA" id="ARBA00023012"/>
    </source>
</evidence>
<evidence type="ECO:0000256" key="7">
    <source>
        <dbReference type="PROSITE-ProRule" id="PRU01091"/>
    </source>
</evidence>
<dbReference type="InterPro" id="IPR001789">
    <property type="entry name" value="Sig_transdc_resp-reg_receiver"/>
</dbReference>
<evidence type="ECO:0000256" key="6">
    <source>
        <dbReference type="PROSITE-ProRule" id="PRU00169"/>
    </source>
</evidence>
<dbReference type="Gene3D" id="6.10.250.690">
    <property type="match status" value="1"/>
</dbReference>
<dbReference type="PROSITE" id="PS51755">
    <property type="entry name" value="OMPR_PHOB"/>
    <property type="match status" value="1"/>
</dbReference>
<dbReference type="Pfam" id="PF00486">
    <property type="entry name" value="Trans_reg_C"/>
    <property type="match status" value="1"/>
</dbReference>
<gene>
    <name evidence="10" type="primary">cusR</name>
    <name evidence="10" type="ORF">FLA105534_00728</name>
</gene>
<proteinExistence type="predicted"/>
<evidence type="ECO:0000313" key="11">
    <source>
        <dbReference type="Proteomes" id="UP000479938"/>
    </source>
</evidence>
<dbReference type="PANTHER" id="PTHR48111">
    <property type="entry name" value="REGULATOR OF RPOS"/>
    <property type="match status" value="1"/>
</dbReference>
<dbReference type="PROSITE" id="PS50110">
    <property type="entry name" value="RESPONSE_REGULATORY"/>
    <property type="match status" value="1"/>
</dbReference>
<keyword evidence="1 6" id="KW-0597">Phosphoprotein</keyword>
<dbReference type="Gene3D" id="1.10.10.10">
    <property type="entry name" value="Winged helix-like DNA-binding domain superfamily/Winged helix DNA-binding domain"/>
    <property type="match status" value="1"/>
</dbReference>
<keyword evidence="2" id="KW-0902">Two-component regulatory system</keyword>
<dbReference type="GO" id="GO:0006355">
    <property type="term" value="P:regulation of DNA-templated transcription"/>
    <property type="evidence" value="ECO:0007669"/>
    <property type="project" value="InterPro"/>
</dbReference>
<keyword evidence="3" id="KW-0805">Transcription regulation</keyword>
<dbReference type="AlphaFoldDB" id="A0A6J4G944"/>
<evidence type="ECO:0000259" key="8">
    <source>
        <dbReference type="PROSITE" id="PS50110"/>
    </source>
</evidence>
<dbReference type="SUPFAM" id="SSF52172">
    <property type="entry name" value="CheY-like"/>
    <property type="match status" value="1"/>
</dbReference>
<dbReference type="InterPro" id="IPR039420">
    <property type="entry name" value="WalR-like"/>
</dbReference>
<dbReference type="PANTHER" id="PTHR48111:SF22">
    <property type="entry name" value="REGULATOR OF RPOS"/>
    <property type="match status" value="1"/>
</dbReference>
<evidence type="ECO:0000256" key="4">
    <source>
        <dbReference type="ARBA" id="ARBA00023125"/>
    </source>
</evidence>
<dbReference type="InterPro" id="IPR016032">
    <property type="entry name" value="Sig_transdc_resp-reg_C-effctor"/>
</dbReference>
<dbReference type="SUPFAM" id="SSF46894">
    <property type="entry name" value="C-terminal effector domain of the bipartite response regulators"/>
    <property type="match status" value="1"/>
</dbReference>
<keyword evidence="5" id="KW-0804">Transcription</keyword>
<feature type="DNA-binding region" description="OmpR/PhoB-type" evidence="7">
    <location>
        <begin position="144"/>
        <end position="245"/>
    </location>
</feature>
<evidence type="ECO:0000256" key="3">
    <source>
        <dbReference type="ARBA" id="ARBA00023015"/>
    </source>
</evidence>
<dbReference type="FunFam" id="1.10.10.10:FF:000005">
    <property type="entry name" value="Two-component system response regulator"/>
    <property type="match status" value="1"/>
</dbReference>
<feature type="domain" description="OmpR/PhoB-type" evidence="9">
    <location>
        <begin position="144"/>
        <end position="245"/>
    </location>
</feature>
<dbReference type="InterPro" id="IPR011006">
    <property type="entry name" value="CheY-like_superfamily"/>
</dbReference>
<dbReference type="InterPro" id="IPR036388">
    <property type="entry name" value="WH-like_DNA-bd_sf"/>
</dbReference>
<keyword evidence="11" id="KW-1185">Reference proteome</keyword>
<dbReference type="Proteomes" id="UP000479938">
    <property type="component" value="Unassembled WGS sequence"/>
</dbReference>
<evidence type="ECO:0000259" key="9">
    <source>
        <dbReference type="PROSITE" id="PS51755"/>
    </source>
</evidence>
<dbReference type="SMART" id="SM00862">
    <property type="entry name" value="Trans_reg_C"/>
    <property type="match status" value="1"/>
</dbReference>
<name>A0A6J4G944_9FLAO</name>
<feature type="modified residue" description="4-aspartylphosphate" evidence="6">
    <location>
        <position position="72"/>
    </location>
</feature>
<dbReference type="Pfam" id="PF00072">
    <property type="entry name" value="Response_reg"/>
    <property type="match status" value="1"/>
</dbReference>
<dbReference type="CDD" id="cd17624">
    <property type="entry name" value="REC_OmpR_PmrA-like"/>
    <property type="match status" value="1"/>
</dbReference>
<evidence type="ECO:0000256" key="1">
    <source>
        <dbReference type="ARBA" id="ARBA00022553"/>
    </source>
</evidence>
<reference evidence="10 11" key="1">
    <citation type="submission" date="2020-02" db="EMBL/GenBank/DDBJ databases">
        <authorList>
            <person name="Criscuolo A."/>
        </authorList>
    </citation>
    <scope>NUCLEOTIDE SEQUENCE [LARGE SCALE GENOMIC DNA]</scope>
    <source>
        <strain evidence="10">CIP105534</strain>
    </source>
</reference>
<organism evidence="10 11">
    <name type="scientific">Flavobacterium bizetiae</name>
    <dbReference type="NCBI Taxonomy" id="2704140"/>
    <lineage>
        <taxon>Bacteria</taxon>
        <taxon>Pseudomonadati</taxon>
        <taxon>Bacteroidota</taxon>
        <taxon>Flavobacteriia</taxon>
        <taxon>Flavobacteriales</taxon>
        <taxon>Flavobacteriaceae</taxon>
        <taxon>Flavobacterium</taxon>
    </lineage>
</organism>
<evidence type="ECO:0000313" key="10">
    <source>
        <dbReference type="EMBL" id="CAA9195608.1"/>
    </source>
</evidence>
<dbReference type="GO" id="GO:0000976">
    <property type="term" value="F:transcription cis-regulatory region binding"/>
    <property type="evidence" value="ECO:0007669"/>
    <property type="project" value="TreeGrafter"/>
</dbReference>